<organism evidence="11 12">
    <name type="scientific">Streptomyces rectiviolaceus</name>
    <dbReference type="NCBI Taxonomy" id="332591"/>
    <lineage>
        <taxon>Bacteria</taxon>
        <taxon>Bacillati</taxon>
        <taxon>Actinomycetota</taxon>
        <taxon>Actinomycetes</taxon>
        <taxon>Kitasatosporales</taxon>
        <taxon>Streptomycetaceae</taxon>
        <taxon>Streptomyces</taxon>
    </lineage>
</organism>
<comment type="caution">
    <text evidence="11">The sequence shown here is derived from an EMBL/GenBank/DDBJ whole genome shotgun (WGS) entry which is preliminary data.</text>
</comment>
<dbReference type="Proteomes" id="UP001501637">
    <property type="component" value="Unassembled WGS sequence"/>
</dbReference>
<name>A0ABP6MYZ1_9ACTN</name>
<reference evidence="12" key="1">
    <citation type="journal article" date="2019" name="Int. J. Syst. Evol. Microbiol.">
        <title>The Global Catalogue of Microorganisms (GCM) 10K type strain sequencing project: providing services to taxonomists for standard genome sequencing and annotation.</title>
        <authorList>
            <consortium name="The Broad Institute Genomics Platform"/>
            <consortium name="The Broad Institute Genome Sequencing Center for Infectious Disease"/>
            <person name="Wu L."/>
            <person name="Ma J."/>
        </authorList>
    </citation>
    <scope>NUCLEOTIDE SEQUENCE [LARGE SCALE GENOMIC DNA]</scope>
    <source>
        <strain evidence="12">JCM 9092</strain>
    </source>
</reference>
<dbReference type="GO" id="GO:0016787">
    <property type="term" value="F:hydrolase activity"/>
    <property type="evidence" value="ECO:0007669"/>
    <property type="project" value="UniProtKB-KW"/>
</dbReference>
<dbReference type="InterPro" id="IPR016288">
    <property type="entry name" value="Beta_cellobiohydrolase"/>
</dbReference>
<evidence type="ECO:0000313" key="12">
    <source>
        <dbReference type="Proteomes" id="UP001501637"/>
    </source>
</evidence>
<keyword evidence="1" id="KW-0732">Signal</keyword>
<evidence type="ECO:0000256" key="5">
    <source>
        <dbReference type="ARBA" id="ARBA00023277"/>
    </source>
</evidence>
<feature type="region of interest" description="Disordered" evidence="10">
    <location>
        <begin position="1"/>
        <end position="21"/>
    </location>
</feature>
<evidence type="ECO:0000313" key="11">
    <source>
        <dbReference type="EMBL" id="GAA3131010.1"/>
    </source>
</evidence>
<keyword evidence="7 9" id="KW-0624">Polysaccharide degradation</keyword>
<dbReference type="EMBL" id="BAAAUG010000124">
    <property type="protein sequence ID" value="GAA3131010.1"/>
    <property type="molecule type" value="Genomic_DNA"/>
</dbReference>
<accession>A0ABP6MYZ1</accession>
<evidence type="ECO:0000256" key="1">
    <source>
        <dbReference type="ARBA" id="ARBA00022729"/>
    </source>
</evidence>
<dbReference type="Pfam" id="PF01341">
    <property type="entry name" value="Glyco_hydro_6"/>
    <property type="match status" value="1"/>
</dbReference>
<sequence>MSQPPFRSPGPARPRPRGARSRPARLLAAALVLSAAASGAVPEGMAAAAHAGEAPGTTFWVDPNSAAAHQVTAWRSEGRTADALLIERIAGRPQALWLNDPGPGPTVRAATEAATAAGRTAVLVAYHIPHRDCGDYSGGGAASAAEYRRWIDEFAAGIGDRAAYVIVEPDAVAQKIAGCAKADAQERYGLLAYAVDRVKARPHTKVYLDAGNAGWIPDENRLVDPLREAGIARADGFALNVSNYQTNEVSSDYGHRLAAALGGAKHFVVDSSRNGNGPYTGGDEAWCNPPGRALGSPPTTATGDPALDAYLWVKRPGESDGTCRGGPRAGQWWPQYALGLASRAQGQD</sequence>
<evidence type="ECO:0000256" key="4">
    <source>
        <dbReference type="ARBA" id="ARBA00023157"/>
    </source>
</evidence>
<keyword evidence="5 9" id="KW-0119">Carbohydrate metabolism</keyword>
<dbReference type="PROSITE" id="PS00655">
    <property type="entry name" value="GLYCOSYL_HYDROL_F6_1"/>
    <property type="match status" value="1"/>
</dbReference>
<dbReference type="RefSeq" id="WP_344526087.1">
    <property type="nucleotide sequence ID" value="NZ_BAAAUG010000124.1"/>
</dbReference>
<protein>
    <recommendedName>
        <fullName evidence="9">Glucanase</fullName>
        <ecNumber evidence="9">3.2.1.-</ecNumber>
    </recommendedName>
</protein>
<dbReference type="PANTHER" id="PTHR34876">
    <property type="match status" value="1"/>
</dbReference>
<dbReference type="PANTHER" id="PTHR34876:SF4">
    <property type="entry name" value="1,4-BETA-D-GLUCAN CELLOBIOHYDROLASE C-RELATED"/>
    <property type="match status" value="1"/>
</dbReference>
<keyword evidence="6 9" id="KW-0326">Glycosidase</keyword>
<comment type="similarity">
    <text evidence="9">Belongs to the glycosyl hydrolase family 6.</text>
</comment>
<dbReference type="Gene3D" id="3.20.20.40">
    <property type="entry name" value="1, 4-beta cellobiohydrolase"/>
    <property type="match status" value="1"/>
</dbReference>
<dbReference type="InterPro" id="IPR036434">
    <property type="entry name" value="Beta_cellobiohydrolase_sf"/>
</dbReference>
<evidence type="ECO:0000256" key="2">
    <source>
        <dbReference type="ARBA" id="ARBA00022801"/>
    </source>
</evidence>
<dbReference type="PIRSF" id="PIRSF001100">
    <property type="entry name" value="Beta_cellobiohydrolase"/>
    <property type="match status" value="1"/>
</dbReference>
<dbReference type="EC" id="3.2.1.-" evidence="9"/>
<proteinExistence type="inferred from homology"/>
<evidence type="ECO:0000256" key="10">
    <source>
        <dbReference type="SAM" id="MobiDB-lite"/>
    </source>
</evidence>
<evidence type="ECO:0000256" key="9">
    <source>
        <dbReference type="RuleBase" id="RU361186"/>
    </source>
</evidence>
<evidence type="ECO:0000256" key="6">
    <source>
        <dbReference type="ARBA" id="ARBA00023295"/>
    </source>
</evidence>
<keyword evidence="2 9" id="KW-0378">Hydrolase</keyword>
<gene>
    <name evidence="11" type="ORF">GCM10010449_60090</name>
</gene>
<evidence type="ECO:0000256" key="7">
    <source>
        <dbReference type="ARBA" id="ARBA00023326"/>
    </source>
</evidence>
<evidence type="ECO:0000256" key="3">
    <source>
        <dbReference type="ARBA" id="ARBA00023001"/>
    </source>
</evidence>
<feature type="active site" evidence="8">
    <location>
        <position position="132"/>
    </location>
</feature>
<keyword evidence="12" id="KW-1185">Reference proteome</keyword>
<dbReference type="InterPro" id="IPR001524">
    <property type="entry name" value="Glyco_hydro_6_CS"/>
</dbReference>
<evidence type="ECO:0000256" key="8">
    <source>
        <dbReference type="PROSITE-ProRule" id="PRU10056"/>
    </source>
</evidence>
<keyword evidence="3 9" id="KW-0136">Cellulose degradation</keyword>
<dbReference type="SUPFAM" id="SSF51989">
    <property type="entry name" value="Glycosyl hydrolases family 6, cellulases"/>
    <property type="match status" value="1"/>
</dbReference>
<feature type="compositionally biased region" description="Pro residues" evidence="10">
    <location>
        <begin position="1"/>
        <end position="13"/>
    </location>
</feature>
<dbReference type="PRINTS" id="PR00733">
    <property type="entry name" value="GLHYDRLASE6"/>
</dbReference>
<keyword evidence="4" id="KW-1015">Disulfide bond</keyword>